<evidence type="ECO:0000313" key="5">
    <source>
        <dbReference type="EMBL" id="ALI24737.1"/>
    </source>
</evidence>
<dbReference type="InterPro" id="IPR047661">
    <property type="entry name" value="IstB"/>
</dbReference>
<organism evidence="5 9">
    <name type="scientific">Mycolicibacterium fortuitum</name>
    <name type="common">Mycobacterium fortuitum</name>
    <dbReference type="NCBI Taxonomy" id="1766"/>
    <lineage>
        <taxon>Bacteria</taxon>
        <taxon>Bacillati</taxon>
        <taxon>Actinomycetota</taxon>
        <taxon>Actinomycetes</taxon>
        <taxon>Mycobacteriales</taxon>
        <taxon>Mycobacteriaceae</taxon>
        <taxon>Mycolicibacterium</taxon>
    </lineage>
</organism>
<dbReference type="Proteomes" id="UP000057134">
    <property type="component" value="Chromosome"/>
</dbReference>
<keyword evidence="2" id="KW-0547">Nucleotide-binding</keyword>
<keyword evidence="3" id="KW-0067">ATP-binding</keyword>
<keyword evidence="9" id="KW-1185">Reference proteome</keyword>
<dbReference type="KEGG" id="mft:XA26_45700"/>
<dbReference type="Pfam" id="PF01695">
    <property type="entry name" value="IstB_IS21"/>
    <property type="match status" value="1"/>
</dbReference>
<sequence>MATKRTASAPGEADKLIAHQARLLKAPRIAEHYHRLAEQGREANWSLEDYLGAVLAVESNARAESGARQRIRYAGFPAIKTITDFDFTAQPALDRAQIARLEAGGWLAEARNIVLLGPPGTGKTHLATALAIAAAHAGHRVAFAPATGWITRLAEAHRIDRLEAELRKISRYGLIVIDEVGYIPFDTEAANLFFQLVSTRYEKSSIILTSNLPFSRWGQVFGEATIASAMIDRIVHHADVIALKGASYRIKHTTIDTLPSVEADRQADSTP</sequence>
<dbReference type="STRING" id="1766.XA26_08770"/>
<evidence type="ECO:0000256" key="2">
    <source>
        <dbReference type="ARBA" id="ARBA00022741"/>
    </source>
</evidence>
<dbReference type="InterPro" id="IPR028350">
    <property type="entry name" value="DNAC/IstB-like"/>
</dbReference>
<protein>
    <submittedName>
        <fullName evidence="5">Mobile element protein</fullName>
    </submittedName>
</protein>
<accession>A0A0N9XX52</accession>
<proteinExistence type="inferred from homology"/>
<dbReference type="EMBL" id="CP011269">
    <property type="protein sequence ID" value="ALI28370.1"/>
    <property type="molecule type" value="Genomic_DNA"/>
</dbReference>
<gene>
    <name evidence="5" type="ORF">XA26_08770</name>
    <name evidence="6" type="ORF">XA26_31710</name>
    <name evidence="7" type="ORF">XA26_40640</name>
    <name evidence="8" type="ORF">XA26_45700</name>
</gene>
<evidence type="ECO:0000313" key="7">
    <source>
        <dbReference type="EMBL" id="ALI27873.1"/>
    </source>
</evidence>
<evidence type="ECO:0000313" key="8">
    <source>
        <dbReference type="EMBL" id="ALI28370.1"/>
    </source>
</evidence>
<dbReference type="EMBL" id="CP011269">
    <property type="protein sequence ID" value="ALI27001.1"/>
    <property type="molecule type" value="Genomic_DNA"/>
</dbReference>
<name>A0A0N9XX52_MYCFO</name>
<dbReference type="InterPro" id="IPR003593">
    <property type="entry name" value="AAA+_ATPase"/>
</dbReference>
<dbReference type="EMBL" id="CP011269">
    <property type="protein sequence ID" value="ALI27873.1"/>
    <property type="molecule type" value="Genomic_DNA"/>
</dbReference>
<dbReference type="NCBIfam" id="NF038214">
    <property type="entry name" value="IS21_help_AAA"/>
    <property type="match status" value="1"/>
</dbReference>
<evidence type="ECO:0000313" key="6">
    <source>
        <dbReference type="EMBL" id="ALI27001.1"/>
    </source>
</evidence>
<dbReference type="PRINTS" id="PR00300">
    <property type="entry name" value="CLPPROTEASEA"/>
</dbReference>
<dbReference type="RefSeq" id="WP_054601157.1">
    <property type="nucleotide sequence ID" value="NZ_CP011269.1"/>
</dbReference>
<dbReference type="PIRSF" id="PIRSF003073">
    <property type="entry name" value="DNAC_TnpB_IstB"/>
    <property type="match status" value="1"/>
</dbReference>
<dbReference type="SUPFAM" id="SSF52540">
    <property type="entry name" value="P-loop containing nucleoside triphosphate hydrolases"/>
    <property type="match status" value="1"/>
</dbReference>
<feature type="domain" description="AAA+ ATPase" evidence="4">
    <location>
        <begin position="109"/>
        <end position="242"/>
    </location>
</feature>
<dbReference type="KEGG" id="mft:XA26_08770"/>
<dbReference type="GO" id="GO:0005524">
    <property type="term" value="F:ATP binding"/>
    <property type="evidence" value="ECO:0007669"/>
    <property type="project" value="UniProtKB-KW"/>
</dbReference>
<dbReference type="PANTHER" id="PTHR30050:SF4">
    <property type="entry name" value="ATP-BINDING PROTEIN RV3427C IN INSERTION SEQUENCE-RELATED"/>
    <property type="match status" value="1"/>
</dbReference>
<dbReference type="Gene3D" id="3.40.50.300">
    <property type="entry name" value="P-loop containing nucleotide triphosphate hydrolases"/>
    <property type="match status" value="1"/>
</dbReference>
<dbReference type="KEGG" id="mft:XA26_31710"/>
<dbReference type="PANTHER" id="PTHR30050">
    <property type="entry name" value="CHROMOSOMAL REPLICATION INITIATOR PROTEIN DNAA"/>
    <property type="match status" value="1"/>
</dbReference>
<evidence type="ECO:0000256" key="1">
    <source>
        <dbReference type="ARBA" id="ARBA00008059"/>
    </source>
</evidence>
<evidence type="ECO:0000256" key="3">
    <source>
        <dbReference type="ARBA" id="ARBA00022840"/>
    </source>
</evidence>
<dbReference type="AlphaFoldDB" id="A0A0N9XX52"/>
<dbReference type="KEGG" id="mft:XA26_40640"/>
<dbReference type="NCBIfam" id="NF005098">
    <property type="entry name" value="PRK06526.1"/>
    <property type="match status" value="1"/>
</dbReference>
<dbReference type="SMART" id="SM00382">
    <property type="entry name" value="AAA"/>
    <property type="match status" value="1"/>
</dbReference>
<reference evidence="5 9" key="1">
    <citation type="journal article" date="2015" name="MBio">
        <title>Enzymatic Degradation of Phenazines Can Generate Energy and Protect Sensitive Organisms from Toxicity.</title>
        <authorList>
            <person name="Costa K.C."/>
            <person name="Bergkessel M."/>
            <person name="Saunders S."/>
            <person name="Korlach J."/>
            <person name="Newman D.K."/>
        </authorList>
    </citation>
    <scope>NUCLEOTIDE SEQUENCE [LARGE SCALE GENOMIC DNA]</scope>
    <source>
        <strain evidence="5 9">CT6</strain>
    </source>
</reference>
<dbReference type="GO" id="GO:0006260">
    <property type="term" value="P:DNA replication"/>
    <property type="evidence" value="ECO:0007669"/>
    <property type="project" value="TreeGrafter"/>
</dbReference>
<dbReference type="InterPro" id="IPR001270">
    <property type="entry name" value="ClpA/B"/>
</dbReference>
<comment type="similarity">
    <text evidence="1">Belongs to the IS21/IS1162 putative ATP-binding protein family.</text>
</comment>
<evidence type="ECO:0000313" key="9">
    <source>
        <dbReference type="Proteomes" id="UP000057134"/>
    </source>
</evidence>
<dbReference type="InterPro" id="IPR002611">
    <property type="entry name" value="IstB_ATP-bd"/>
</dbReference>
<dbReference type="EMBL" id="CP011269">
    <property type="protein sequence ID" value="ALI24737.1"/>
    <property type="molecule type" value="Genomic_DNA"/>
</dbReference>
<dbReference type="CDD" id="cd00009">
    <property type="entry name" value="AAA"/>
    <property type="match status" value="1"/>
</dbReference>
<dbReference type="PATRIC" id="fig|1766.6.peg.3155"/>
<dbReference type="InterPro" id="IPR027417">
    <property type="entry name" value="P-loop_NTPase"/>
</dbReference>
<evidence type="ECO:0000259" key="4">
    <source>
        <dbReference type="SMART" id="SM00382"/>
    </source>
</evidence>